<evidence type="ECO:0000256" key="1">
    <source>
        <dbReference type="ARBA" id="ARBA00004479"/>
    </source>
</evidence>
<evidence type="ECO:0000256" key="3">
    <source>
        <dbReference type="ARBA" id="ARBA00022692"/>
    </source>
</evidence>
<evidence type="ECO:0000256" key="2">
    <source>
        <dbReference type="ARBA" id="ARBA00010297"/>
    </source>
</evidence>
<evidence type="ECO:0000256" key="5">
    <source>
        <dbReference type="ARBA" id="ARBA00022989"/>
    </source>
</evidence>
<keyword evidence="4" id="KW-0732">Signal</keyword>
<dbReference type="EMBL" id="CAAE01007413">
    <property type="protein sequence ID" value="CAF90199.1"/>
    <property type="molecule type" value="Genomic_DNA"/>
</dbReference>
<evidence type="ECO:0000256" key="4">
    <source>
        <dbReference type="ARBA" id="ARBA00022729"/>
    </source>
</evidence>
<organism evidence="7">
    <name type="scientific">Tetraodon nigroviridis</name>
    <name type="common">Spotted green pufferfish</name>
    <name type="synonym">Chelonodon nigroviridis</name>
    <dbReference type="NCBI Taxonomy" id="99883"/>
    <lineage>
        <taxon>Eukaryota</taxon>
        <taxon>Metazoa</taxon>
        <taxon>Chordata</taxon>
        <taxon>Craniata</taxon>
        <taxon>Vertebrata</taxon>
        <taxon>Euteleostomi</taxon>
        <taxon>Actinopterygii</taxon>
        <taxon>Neopterygii</taxon>
        <taxon>Teleostei</taxon>
        <taxon>Neoteleostei</taxon>
        <taxon>Acanthomorphata</taxon>
        <taxon>Eupercaria</taxon>
        <taxon>Tetraodontiformes</taxon>
        <taxon>Tetradontoidea</taxon>
        <taxon>Tetraodontidae</taxon>
        <taxon>Tetraodon</taxon>
    </lineage>
</organism>
<comment type="subcellular location">
    <subcellularLocation>
        <location evidence="1">Membrane</location>
        <topology evidence="1">Single-pass type I membrane protein</topology>
    </subcellularLocation>
</comment>
<reference evidence="7" key="1">
    <citation type="journal article" date="2004" name="Nature">
        <title>Genome duplication in the teleost fish Tetraodon nigroviridis reveals the early vertebrate proto-karyotype.</title>
        <authorList>
            <person name="Jaillon O."/>
            <person name="Aury J.-M."/>
            <person name="Brunet F."/>
            <person name="Petit J.-L."/>
            <person name="Stange-Thomann N."/>
            <person name="Mauceli E."/>
            <person name="Bouneau L."/>
            <person name="Fischer C."/>
            <person name="Ozouf-Costaz C."/>
            <person name="Bernot A."/>
            <person name="Nicaud S."/>
            <person name="Jaffe D."/>
            <person name="Fisher S."/>
            <person name="Lutfalla G."/>
            <person name="Dossat C."/>
            <person name="Segurens B."/>
            <person name="Dasilva C."/>
            <person name="Salanoubat M."/>
            <person name="Levy M."/>
            <person name="Boudet N."/>
            <person name="Castellano S."/>
            <person name="Anthouard V."/>
            <person name="Jubin C."/>
            <person name="Castelli V."/>
            <person name="Katinka M."/>
            <person name="Vacherie B."/>
            <person name="Biemont C."/>
            <person name="Skalli Z."/>
            <person name="Cattolico L."/>
            <person name="Poulain J."/>
            <person name="De Berardinis V."/>
            <person name="Cruaud C."/>
            <person name="Duprat S."/>
            <person name="Brottier P."/>
            <person name="Coutanceau J.-P."/>
            <person name="Gouzy J."/>
            <person name="Parra G."/>
            <person name="Lardier G."/>
            <person name="Chapple C."/>
            <person name="McKernan K.J."/>
            <person name="McEwan P."/>
            <person name="Bosak S."/>
            <person name="Kellis M."/>
            <person name="Volff J.-N."/>
            <person name="Guigo R."/>
            <person name="Zody M.C."/>
            <person name="Mesirov J."/>
            <person name="Lindblad-Toh K."/>
            <person name="Birren B."/>
            <person name="Nusbaum C."/>
            <person name="Kahn D."/>
            <person name="Robinson-Rechavi M."/>
            <person name="Laudet V."/>
            <person name="Schachter V."/>
            <person name="Quetier F."/>
            <person name="Saurin W."/>
            <person name="Scarpelli C."/>
            <person name="Wincker P."/>
            <person name="Lander E.S."/>
            <person name="Weissenbach J."/>
            <person name="Roest Crollius H."/>
        </authorList>
    </citation>
    <scope>NUCLEOTIDE SEQUENCE [LARGE SCALE GENOMIC DNA]</scope>
</reference>
<dbReference type="OrthoDB" id="6285106at2759"/>
<sequence>EDSGKYYTWRSFGPEDPRTQELWVDMTDLRRAHVRVHGILSNSYKQAARVALSFAFPFYGHYLRQVTIATGGFIFTGDITHHMLTTTQYIAPLMANFDPSHSRDSTVQYLDDGEVFVVQWERVRLSGRESEGAFTFQAALYKTGTITFSYREMPLSLDVISSAEHSVKAGLSDAFMITASSPETPGTQQRTIYEYHRVELDTKKITGYSAVEFSALPSKCSWKDLSFQVSVVADAWAAHAPPSLSAQPVFSTIAVTCASPPTKPLAAAGAMFSRGARAVGVIQTPAQITCTLHMPCLPGVRTAWIDTDRTGWTLTVRTRCDWTSGVKVWLSLPTLLTILLHGQSKNETCDEYASDDSSTVSPVTQGMEGTTPQFNTGDEGEAE</sequence>
<name>Q4TA83_TETNG</name>
<dbReference type="KEGG" id="tng:GSTEN00004328G001"/>
<proteinExistence type="inferred from homology"/>
<dbReference type="InterPro" id="IPR031152">
    <property type="entry name" value="PLXDC"/>
</dbReference>
<keyword evidence="3" id="KW-0812">Transmembrane</keyword>
<accession>Q4TA83</accession>
<gene>
    <name evidence="7" type="ORF">GSTENG00004328001</name>
</gene>
<keyword evidence="5" id="KW-0472">Membrane</keyword>
<comment type="caution">
    <text evidence="7">The sequence shown here is derived from an EMBL/GenBank/DDBJ whole genome shotgun (WGS) entry which is preliminary data.</text>
</comment>
<evidence type="ECO:0000256" key="6">
    <source>
        <dbReference type="SAM" id="MobiDB-lite"/>
    </source>
</evidence>
<feature type="region of interest" description="Disordered" evidence="6">
    <location>
        <begin position="350"/>
        <end position="383"/>
    </location>
</feature>
<keyword evidence="5" id="KW-1133">Transmembrane helix</keyword>
<feature type="non-terminal residue" evidence="7">
    <location>
        <position position="1"/>
    </location>
</feature>
<comment type="similarity">
    <text evidence="2">Belongs to the plexin family.</text>
</comment>
<feature type="compositionally biased region" description="Polar residues" evidence="6">
    <location>
        <begin position="355"/>
        <end position="376"/>
    </location>
</feature>
<reference evidence="7" key="2">
    <citation type="submission" date="2004-02" db="EMBL/GenBank/DDBJ databases">
        <authorList>
            <consortium name="Genoscope"/>
            <consortium name="Whitehead Institute Centre for Genome Research"/>
        </authorList>
    </citation>
    <scope>NUCLEOTIDE SEQUENCE</scope>
</reference>
<dbReference type="PANTHER" id="PTHR13055:SF10">
    <property type="entry name" value="PLEXIN DOMAIN-CONTAINING PROTEIN 1"/>
    <property type="match status" value="1"/>
</dbReference>
<dbReference type="GO" id="GO:0016020">
    <property type="term" value="C:membrane"/>
    <property type="evidence" value="ECO:0007669"/>
    <property type="project" value="UniProtKB-SubCell"/>
</dbReference>
<evidence type="ECO:0000313" key="7">
    <source>
        <dbReference type="EMBL" id="CAF90199.1"/>
    </source>
</evidence>
<dbReference type="AlphaFoldDB" id="Q4TA83"/>
<protein>
    <submittedName>
        <fullName evidence="7">(spotted green pufferfish) hypothetical protein</fullName>
    </submittedName>
</protein>
<dbReference type="PANTHER" id="PTHR13055">
    <property type="entry name" value="TUMOR ENDOTHELIAL MARKER 7 RELATED"/>
    <property type="match status" value="1"/>
</dbReference>